<dbReference type="EMBL" id="ML978155">
    <property type="protein sequence ID" value="KAF2036256.1"/>
    <property type="molecule type" value="Genomic_DNA"/>
</dbReference>
<keyword evidence="1" id="KW-1133">Transmembrane helix</keyword>
<name>A0A9P4LQJ4_9PLEO</name>
<keyword evidence="3" id="KW-1185">Reference proteome</keyword>
<accession>A0A9P4LQJ4</accession>
<feature type="transmembrane region" description="Helical" evidence="1">
    <location>
        <begin position="32"/>
        <end position="53"/>
    </location>
</feature>
<gene>
    <name evidence="2" type="ORF">EK21DRAFT_106360</name>
</gene>
<keyword evidence="1" id="KW-0812">Transmembrane</keyword>
<comment type="caution">
    <text evidence="2">The sequence shown here is derived from an EMBL/GenBank/DDBJ whole genome shotgun (WGS) entry which is preliminary data.</text>
</comment>
<organism evidence="2 3">
    <name type="scientific">Setomelanomma holmii</name>
    <dbReference type="NCBI Taxonomy" id="210430"/>
    <lineage>
        <taxon>Eukaryota</taxon>
        <taxon>Fungi</taxon>
        <taxon>Dikarya</taxon>
        <taxon>Ascomycota</taxon>
        <taxon>Pezizomycotina</taxon>
        <taxon>Dothideomycetes</taxon>
        <taxon>Pleosporomycetidae</taxon>
        <taxon>Pleosporales</taxon>
        <taxon>Pleosporineae</taxon>
        <taxon>Phaeosphaeriaceae</taxon>
        <taxon>Setomelanomma</taxon>
    </lineage>
</organism>
<evidence type="ECO:0000313" key="2">
    <source>
        <dbReference type="EMBL" id="KAF2036256.1"/>
    </source>
</evidence>
<proteinExistence type="predicted"/>
<dbReference type="Proteomes" id="UP000799777">
    <property type="component" value="Unassembled WGS sequence"/>
</dbReference>
<reference evidence="2" key="1">
    <citation type="journal article" date="2020" name="Stud. Mycol.">
        <title>101 Dothideomycetes genomes: a test case for predicting lifestyles and emergence of pathogens.</title>
        <authorList>
            <person name="Haridas S."/>
            <person name="Albert R."/>
            <person name="Binder M."/>
            <person name="Bloem J."/>
            <person name="Labutti K."/>
            <person name="Salamov A."/>
            <person name="Andreopoulos B."/>
            <person name="Baker S."/>
            <person name="Barry K."/>
            <person name="Bills G."/>
            <person name="Bluhm B."/>
            <person name="Cannon C."/>
            <person name="Castanera R."/>
            <person name="Culley D."/>
            <person name="Daum C."/>
            <person name="Ezra D."/>
            <person name="Gonzalez J."/>
            <person name="Henrissat B."/>
            <person name="Kuo A."/>
            <person name="Liang C."/>
            <person name="Lipzen A."/>
            <person name="Lutzoni F."/>
            <person name="Magnuson J."/>
            <person name="Mondo S."/>
            <person name="Nolan M."/>
            <person name="Ohm R."/>
            <person name="Pangilinan J."/>
            <person name="Park H.-J."/>
            <person name="Ramirez L."/>
            <person name="Alfaro M."/>
            <person name="Sun H."/>
            <person name="Tritt A."/>
            <person name="Yoshinaga Y."/>
            <person name="Zwiers L.-H."/>
            <person name="Turgeon B."/>
            <person name="Goodwin S."/>
            <person name="Spatafora J."/>
            <person name="Crous P."/>
            <person name="Grigoriev I."/>
        </authorList>
    </citation>
    <scope>NUCLEOTIDE SEQUENCE</scope>
    <source>
        <strain evidence="2">CBS 110217</strain>
    </source>
</reference>
<evidence type="ECO:0000256" key="1">
    <source>
        <dbReference type="SAM" id="Phobius"/>
    </source>
</evidence>
<dbReference type="AlphaFoldDB" id="A0A9P4LQJ4"/>
<keyword evidence="1" id="KW-0472">Membrane</keyword>
<protein>
    <submittedName>
        <fullName evidence="2">Uncharacterized protein</fullName>
    </submittedName>
</protein>
<evidence type="ECO:0000313" key="3">
    <source>
        <dbReference type="Proteomes" id="UP000799777"/>
    </source>
</evidence>
<sequence>MPAPSNVPTNIPQKPLEANNAKSTGLSLGATVGIGAGIALIVLLGVLGAWTLVRRRRRAWAQKRRQQGDPKTKSIISPDEEIARKVEHSGLDCGLAKDIGIPNVVEVDGQGQDRVELDVSIEKKMLEKEMRGETHNDVGAYEMDAKIDPVEIGQGRTFVAELEGSGVDNATAMTIQTNTTSQQNLPKLPIIANLNMQNTMNLQKPELGFKALHYRKRNPTSSAPRPGLVHRSRLYTSLQVCQAAARKVLYGAVVDYQNSGYEGNYHDEIDLIQ</sequence>